<sequence length="147" mass="16176">MGSTDKSSPTDNDKAKGAASVKTQPVTASVTQPSDADRRSATNRGSPDAGNCFISVKAQQFTVTLAAQVCTIRLNQRTTGMYIDIIVNGEPCLYGVLCLNNNRIVRYGYLPFQGDLFFTDTEGNSDPDWRGLGSRYRLYWLLPEELI</sequence>
<dbReference type="Pfam" id="PF22479">
    <property type="entry name" value="Pam3_gp18"/>
    <property type="match status" value="1"/>
</dbReference>
<evidence type="ECO:0000259" key="2">
    <source>
        <dbReference type="Pfam" id="PF22479"/>
    </source>
</evidence>
<dbReference type="AlphaFoldDB" id="A0A377FAK4"/>
<feature type="compositionally biased region" description="Polar residues" evidence="1">
    <location>
        <begin position="1"/>
        <end position="10"/>
    </location>
</feature>
<accession>A0A377FAK4</accession>
<feature type="domain" description="Cyanophage baseplate Pam3 plug gp18" evidence="2">
    <location>
        <begin position="56"/>
        <end position="141"/>
    </location>
</feature>
<dbReference type="Proteomes" id="UP000254460">
    <property type="component" value="Unassembled WGS sequence"/>
</dbReference>
<name>A0A377FAK4_ECOLX</name>
<proteinExistence type="predicted"/>
<feature type="compositionally biased region" description="Polar residues" evidence="1">
    <location>
        <begin position="21"/>
        <end position="34"/>
    </location>
</feature>
<reference evidence="3 4" key="1">
    <citation type="submission" date="2018-06" db="EMBL/GenBank/DDBJ databases">
        <authorList>
            <consortium name="Pathogen Informatics"/>
            <person name="Doyle S."/>
        </authorList>
    </citation>
    <scope>NUCLEOTIDE SEQUENCE [LARGE SCALE GENOMIC DNA]</scope>
    <source>
        <strain evidence="3 4">NCTC9706</strain>
    </source>
</reference>
<gene>
    <name evidence="3" type="ORF">NCTC9706_00078</name>
</gene>
<dbReference type="InterPro" id="IPR054252">
    <property type="entry name" value="Pam3_gp18"/>
</dbReference>
<organism evidence="3 4">
    <name type="scientific">Escherichia coli</name>
    <dbReference type="NCBI Taxonomy" id="562"/>
    <lineage>
        <taxon>Bacteria</taxon>
        <taxon>Pseudomonadati</taxon>
        <taxon>Pseudomonadota</taxon>
        <taxon>Gammaproteobacteria</taxon>
        <taxon>Enterobacterales</taxon>
        <taxon>Enterobacteriaceae</taxon>
        <taxon>Escherichia</taxon>
    </lineage>
</organism>
<dbReference type="EMBL" id="UGGJ01000001">
    <property type="protein sequence ID" value="STN83144.1"/>
    <property type="molecule type" value="Genomic_DNA"/>
</dbReference>
<evidence type="ECO:0000313" key="4">
    <source>
        <dbReference type="Proteomes" id="UP000254460"/>
    </source>
</evidence>
<evidence type="ECO:0000256" key="1">
    <source>
        <dbReference type="SAM" id="MobiDB-lite"/>
    </source>
</evidence>
<feature type="region of interest" description="Disordered" evidence="1">
    <location>
        <begin position="1"/>
        <end position="49"/>
    </location>
</feature>
<evidence type="ECO:0000313" key="3">
    <source>
        <dbReference type="EMBL" id="STN83144.1"/>
    </source>
</evidence>
<protein>
    <recommendedName>
        <fullName evidence="2">Cyanophage baseplate Pam3 plug gp18 domain-containing protein</fullName>
    </recommendedName>
</protein>